<dbReference type="AlphaFoldDB" id="A0A504Z536"/>
<name>A0A504Z536_FASGI</name>
<reference evidence="8 9" key="1">
    <citation type="submission" date="2019-04" db="EMBL/GenBank/DDBJ databases">
        <title>Annotation for the trematode Fasciola gigantica.</title>
        <authorList>
            <person name="Choi Y.-J."/>
        </authorList>
    </citation>
    <scope>NUCLEOTIDE SEQUENCE [LARGE SCALE GENOMIC DNA]</scope>
    <source>
        <strain evidence="8">Uganda_cow_1</strain>
    </source>
</reference>
<dbReference type="PANTHER" id="PTHR31542:SF1">
    <property type="entry name" value="LARGE RIBOSOMAL SUBUNIT PROTEIN ML50"/>
    <property type="match status" value="1"/>
</dbReference>
<evidence type="ECO:0000256" key="2">
    <source>
        <dbReference type="ARBA" id="ARBA00008860"/>
    </source>
</evidence>
<dbReference type="GO" id="GO:0005762">
    <property type="term" value="C:mitochondrial large ribosomal subunit"/>
    <property type="evidence" value="ECO:0007669"/>
    <property type="project" value="TreeGrafter"/>
</dbReference>
<accession>A0A504Z536</accession>
<comment type="similarity">
    <text evidence="2">Belongs to the mitochondrion-specific ribosomal protein mL50 family.</text>
</comment>
<sequence length="181" mass="20763">MKDSAFLSRLQSLNDLSQQNLVLKVKPYRPPPDVESRIKELAINLLKANSENPSSYCFKSNEERYKIFTACANEFNHSVLNSYLHELRDVESLIKYYLTPVASPDALYHLLDEAENGNQLPPNLCIQTEPLRFDPNDQTFFKTTAFPGRSTIISGLSTAKKYKGFRAPPSRRIRIEYEDQT</sequence>
<evidence type="ECO:0000313" key="9">
    <source>
        <dbReference type="Proteomes" id="UP000316759"/>
    </source>
</evidence>
<keyword evidence="4" id="KW-0496">Mitochondrion</keyword>
<comment type="subcellular location">
    <subcellularLocation>
        <location evidence="1">Mitochondrion</location>
    </subcellularLocation>
</comment>
<dbReference type="InterPro" id="IPR018305">
    <property type="entry name" value="Ribosomal_m50"/>
</dbReference>
<evidence type="ECO:0000256" key="6">
    <source>
        <dbReference type="ARBA" id="ARBA00035183"/>
    </source>
</evidence>
<evidence type="ECO:0000256" key="1">
    <source>
        <dbReference type="ARBA" id="ARBA00004173"/>
    </source>
</evidence>
<keyword evidence="9" id="KW-1185">Reference proteome</keyword>
<gene>
    <name evidence="8" type="ORF">FGIG_10962</name>
</gene>
<keyword evidence="3 8" id="KW-0689">Ribosomal protein</keyword>
<proteinExistence type="inferred from homology"/>
<dbReference type="EMBL" id="SUNJ01000136">
    <property type="protein sequence ID" value="TPP67866.1"/>
    <property type="molecule type" value="Genomic_DNA"/>
</dbReference>
<comment type="caution">
    <text evidence="8">The sequence shown here is derived from an EMBL/GenBank/DDBJ whole genome shotgun (WGS) entry which is preliminary data.</text>
</comment>
<evidence type="ECO:0000313" key="8">
    <source>
        <dbReference type="EMBL" id="TPP67866.1"/>
    </source>
</evidence>
<evidence type="ECO:0000256" key="4">
    <source>
        <dbReference type="ARBA" id="ARBA00023128"/>
    </source>
</evidence>
<dbReference type="PANTHER" id="PTHR31542">
    <property type="entry name" value="39A RIBOSOMAL PROTEIN L50, MITOCHONDRIAL"/>
    <property type="match status" value="1"/>
</dbReference>
<dbReference type="Proteomes" id="UP000316759">
    <property type="component" value="Unassembled WGS sequence"/>
</dbReference>
<dbReference type="OrthoDB" id="9939609at2759"/>
<evidence type="ECO:0000256" key="7">
    <source>
        <dbReference type="ARBA" id="ARBA00035398"/>
    </source>
</evidence>
<evidence type="ECO:0000256" key="3">
    <source>
        <dbReference type="ARBA" id="ARBA00022980"/>
    </source>
</evidence>
<keyword evidence="5" id="KW-0687">Ribonucleoprotein</keyword>
<evidence type="ECO:0000256" key="5">
    <source>
        <dbReference type="ARBA" id="ARBA00023274"/>
    </source>
</evidence>
<organism evidence="8 9">
    <name type="scientific">Fasciola gigantica</name>
    <name type="common">Giant liver fluke</name>
    <dbReference type="NCBI Taxonomy" id="46835"/>
    <lineage>
        <taxon>Eukaryota</taxon>
        <taxon>Metazoa</taxon>
        <taxon>Spiralia</taxon>
        <taxon>Lophotrochozoa</taxon>
        <taxon>Platyhelminthes</taxon>
        <taxon>Trematoda</taxon>
        <taxon>Digenea</taxon>
        <taxon>Plagiorchiida</taxon>
        <taxon>Echinostomata</taxon>
        <taxon>Echinostomatoidea</taxon>
        <taxon>Fasciolidae</taxon>
        <taxon>Fasciola</taxon>
    </lineage>
</organism>
<protein>
    <recommendedName>
        <fullName evidence="6">Large ribosomal subunit protein mL50</fullName>
    </recommendedName>
    <alternativeName>
        <fullName evidence="7">39S ribosomal protein L50, mitochondrial</fullName>
    </alternativeName>
</protein>